<name>A0A847RRK0_9BACT</name>
<dbReference type="Gene3D" id="3.55.50.30">
    <property type="match status" value="1"/>
</dbReference>
<dbReference type="GO" id="GO:0016989">
    <property type="term" value="F:sigma factor antagonist activity"/>
    <property type="evidence" value="ECO:0007669"/>
    <property type="project" value="TreeGrafter"/>
</dbReference>
<dbReference type="EMBL" id="JABAIA010000001">
    <property type="protein sequence ID" value="NLR63437.1"/>
    <property type="molecule type" value="Genomic_DNA"/>
</dbReference>
<dbReference type="PIRSF" id="PIRSF018266">
    <property type="entry name" value="FecR"/>
    <property type="match status" value="1"/>
</dbReference>
<evidence type="ECO:0000256" key="1">
    <source>
        <dbReference type="SAM" id="Phobius"/>
    </source>
</evidence>
<sequence>MLNRYRSGIATREEISFLEAWFDLADSEDDFITAENEAGFDSLKAAMKDRIDMKIANADNLQPALYRRIPVRRWVAAAAMIVLIGAGTLFLARKSFHQPAQQRLASRNNRVPTLRLANGTVITLDSTAAGKIASQNGVIISKEKDGTLVYSSAPAEKSNADQENVLSTPAGMKFKIILPDGSRVWLNAVSTLKYPAAFGNTGRVVELEGEAYFDVAQDPDRPFIVKSGARSVHVLGTIFNINAYPEEGVSKTTLIQGSVKVVYNSRSVVVHPGQQAICDPNSNNYLHTVNADTEKETAWTNNMFSFKNDSLQSVLRDVARWYNVVIKYSGHIPDERFSGEISRSSQLKDVLKILEINGVTFEIKENVITVINKN</sequence>
<comment type="caution">
    <text evidence="4">The sequence shown here is derived from an EMBL/GenBank/DDBJ whole genome shotgun (WGS) entry which is preliminary data.</text>
</comment>
<accession>A0A847RRK0</accession>
<gene>
    <name evidence="4" type="ORF">HGH92_03880</name>
</gene>
<dbReference type="InterPro" id="IPR032508">
    <property type="entry name" value="FecR_C"/>
</dbReference>
<keyword evidence="1" id="KW-0472">Membrane</keyword>
<dbReference type="Pfam" id="PF04773">
    <property type="entry name" value="FecR"/>
    <property type="match status" value="1"/>
</dbReference>
<evidence type="ECO:0000313" key="5">
    <source>
        <dbReference type="Proteomes" id="UP000570474"/>
    </source>
</evidence>
<keyword evidence="5" id="KW-1185">Reference proteome</keyword>
<dbReference type="PANTHER" id="PTHR30273:SF2">
    <property type="entry name" value="PROTEIN FECR"/>
    <property type="match status" value="1"/>
</dbReference>
<dbReference type="InterPro" id="IPR006860">
    <property type="entry name" value="FecR"/>
</dbReference>
<dbReference type="PANTHER" id="PTHR30273">
    <property type="entry name" value="PERIPLASMIC SIGNAL SENSOR AND SIGMA FACTOR ACTIVATOR FECR-RELATED"/>
    <property type="match status" value="1"/>
</dbReference>
<dbReference type="Gene3D" id="2.60.120.1440">
    <property type="match status" value="1"/>
</dbReference>
<dbReference type="AlphaFoldDB" id="A0A847RRK0"/>
<evidence type="ECO:0000313" key="4">
    <source>
        <dbReference type="EMBL" id="NLR63437.1"/>
    </source>
</evidence>
<dbReference type="Pfam" id="PF16344">
    <property type="entry name" value="FecR_C"/>
    <property type="match status" value="1"/>
</dbReference>
<keyword evidence="1" id="KW-0812">Transmembrane</keyword>
<reference evidence="4 5" key="1">
    <citation type="submission" date="2020-04" db="EMBL/GenBank/DDBJ databases">
        <authorList>
            <person name="Yin C."/>
        </authorList>
    </citation>
    <scope>NUCLEOTIDE SEQUENCE [LARGE SCALE GENOMIC DNA]</scope>
    <source>
        <strain evidence="4 5">Ae27</strain>
    </source>
</reference>
<evidence type="ECO:0000259" key="2">
    <source>
        <dbReference type="Pfam" id="PF04773"/>
    </source>
</evidence>
<feature type="domain" description="Protein FecR C-terminal" evidence="3">
    <location>
        <begin position="304"/>
        <end position="370"/>
    </location>
</feature>
<keyword evidence="1" id="KW-1133">Transmembrane helix</keyword>
<proteinExistence type="predicted"/>
<protein>
    <submittedName>
        <fullName evidence="4">FecR family protein</fullName>
    </submittedName>
</protein>
<organism evidence="4 5">
    <name type="scientific">Chitinophaga varians</name>
    <dbReference type="NCBI Taxonomy" id="2202339"/>
    <lineage>
        <taxon>Bacteria</taxon>
        <taxon>Pseudomonadati</taxon>
        <taxon>Bacteroidota</taxon>
        <taxon>Chitinophagia</taxon>
        <taxon>Chitinophagales</taxon>
        <taxon>Chitinophagaceae</taxon>
        <taxon>Chitinophaga</taxon>
    </lineage>
</organism>
<evidence type="ECO:0000259" key="3">
    <source>
        <dbReference type="Pfam" id="PF16344"/>
    </source>
</evidence>
<feature type="transmembrane region" description="Helical" evidence="1">
    <location>
        <begin position="74"/>
        <end position="92"/>
    </location>
</feature>
<feature type="domain" description="FecR protein" evidence="2">
    <location>
        <begin position="165"/>
        <end position="260"/>
    </location>
</feature>
<dbReference type="Proteomes" id="UP000570474">
    <property type="component" value="Unassembled WGS sequence"/>
</dbReference>
<dbReference type="InterPro" id="IPR012373">
    <property type="entry name" value="Ferrdict_sens_TM"/>
</dbReference>
<dbReference type="RefSeq" id="WP_168869435.1">
    <property type="nucleotide sequence ID" value="NZ_JABAIA010000001.1"/>
</dbReference>